<dbReference type="EMBL" id="CDMC01000019">
    <property type="protein sequence ID" value="CEL10650.1"/>
    <property type="molecule type" value="Genomic_DNA"/>
</dbReference>
<accession>A0A0U5CIF6</accession>
<dbReference type="Proteomes" id="UP000054771">
    <property type="component" value="Unassembled WGS sequence"/>
</dbReference>
<dbReference type="AlphaFoldDB" id="A0A0U5CIF6"/>
<dbReference type="OMA" id="DVENIWE"/>
<proteinExistence type="predicted"/>
<sequence>MSDPFSVTGSAVGVVSLGVTICQGFLAYYGPYKSFHEDIEEVLARVQSLSSLMTVLHETVTTLPVAPAPSGPQPVDLATQNIGLCQSGIQKLERILEKCRKNCPPSAQKVSKLKSQFDRLLYPFHQDTLVKVMDTVTWLQSNVDTSLQLLQMTVINAGQQSLGTILLNSSSTVVNTTKIVAGLGRLEAKSSAFDTALVAVSQRMDEMELHMKASSSRPVTDPALLRSLLRNQVENGDRINTLISDYSKTSRTPKQRLLCRCRPTPMAISAPQMGFSHKAWCPISNQQKNIVSLAFTYTVCSRFLNFSIAASFAMTNGAGGLAISPNLQFRAIVPSNSPAFKLLLRSGSGRDGSAIRSSHKALFELFYAGLASPTDTLGNGTTLLHAIAGWQLESYTWDDGSWANWQALINDLLATGVPPSSVDSSNRTPVDKIIAYHDSDPIRPSESSRITHTVRTCLELLRAGSVITSYGLMANSIQSLRKIGFAYKILPLEERGRVRDNTLRLVWAMVAEDGMYGMEVPGELLPLLTKSVEDLRVLFRSWASVDTSWVHFYAEWPAGLAVLLEWGYSPTIDTLRHACETQCLPSIDMILRCRRLHFGWHVLELAESQGNPQIREMMVGAFVERRKLLTSLAEKHLSPEERRGLDLLPGTLLNRQAAAACALLEARGLDISDVQDRDSCLVYHCSVYEWGARRIDMWNQFWDAGFTVAGELDERVLWALAGAHHHQKDPRHVRFILERVEWLTSRGAKIHQVEGGIPVLPFLSQILGLELSEDIIPLVMSDRLTERFHTIILNDIPDSCDCPCAIGGCVAFKHMCEEILGSASRWKMKMPTDDKRLSVVLQNINSTLTPGEERCFYQPIASGALRFITFCQLDITHTCCYHYQKMDKETLQEIHEEEADLIQQLDKLVEEFSKAYEECSLLLHEFLKQVWKPRMDEIFSERPSEEDVIELRRIGVTTLSSSTLYRTIKTDFHTTRTKTDAHHLGVLQDRRREEEAGQYMYVETKYGLERQLDVLDEATGITHHVVPGDFAFFHVGWYTLQNISLCHFR</sequence>
<protein>
    <recommendedName>
        <fullName evidence="3">Fungal N-terminal domain-containing protein</fullName>
    </recommendedName>
</protein>
<evidence type="ECO:0008006" key="3">
    <source>
        <dbReference type="Google" id="ProtNLM"/>
    </source>
</evidence>
<keyword evidence="2" id="KW-1185">Reference proteome</keyword>
<evidence type="ECO:0000313" key="2">
    <source>
        <dbReference type="Proteomes" id="UP000054771"/>
    </source>
</evidence>
<name>A0A0U5CIF6_ASPCI</name>
<organism evidence="1 2">
    <name type="scientific">Aspergillus calidoustus</name>
    <dbReference type="NCBI Taxonomy" id="454130"/>
    <lineage>
        <taxon>Eukaryota</taxon>
        <taxon>Fungi</taxon>
        <taxon>Dikarya</taxon>
        <taxon>Ascomycota</taxon>
        <taxon>Pezizomycotina</taxon>
        <taxon>Eurotiomycetes</taxon>
        <taxon>Eurotiomycetidae</taxon>
        <taxon>Eurotiales</taxon>
        <taxon>Aspergillaceae</taxon>
        <taxon>Aspergillus</taxon>
        <taxon>Aspergillus subgen. Nidulantes</taxon>
    </lineage>
</organism>
<gene>
    <name evidence="1" type="ORF">ASPCAL13766</name>
</gene>
<evidence type="ECO:0000313" key="1">
    <source>
        <dbReference type="EMBL" id="CEL10650.1"/>
    </source>
</evidence>
<dbReference type="OrthoDB" id="1577640at2759"/>
<reference evidence="2" key="1">
    <citation type="journal article" date="2016" name="Genome Announc.">
        <title>Draft genome sequences of fungus Aspergillus calidoustus.</title>
        <authorList>
            <person name="Horn F."/>
            <person name="Linde J."/>
            <person name="Mattern D.J."/>
            <person name="Walther G."/>
            <person name="Guthke R."/>
            <person name="Scherlach K."/>
            <person name="Martin K."/>
            <person name="Brakhage A.A."/>
            <person name="Petzke L."/>
            <person name="Valiante V."/>
        </authorList>
    </citation>
    <scope>NUCLEOTIDE SEQUENCE [LARGE SCALE GENOMIC DNA]</scope>
    <source>
        <strain evidence="2">SF006504</strain>
    </source>
</reference>